<dbReference type="EMBL" id="CM004387">
    <property type="protein sequence ID" value="OAY59234.1"/>
    <property type="molecule type" value="Genomic_DNA"/>
</dbReference>
<dbReference type="AlphaFoldDB" id="A0A2C9WH89"/>
<dbReference type="PANTHER" id="PTHR33702:SF22">
    <property type="match status" value="1"/>
</dbReference>
<dbReference type="PANTHER" id="PTHR33702">
    <property type="entry name" value="BNAA09G40010D PROTEIN"/>
    <property type="match status" value="1"/>
</dbReference>
<accession>A0A2C9WH89</accession>
<reference evidence="2" key="1">
    <citation type="journal article" date="2016" name="Nat. Biotechnol.">
        <title>Sequencing wild and cultivated cassava and related species reveals extensive interspecific hybridization and genetic diversity.</title>
        <authorList>
            <person name="Bredeson J.V."/>
            <person name="Lyons J.B."/>
            <person name="Prochnik S.E."/>
            <person name="Wu G.A."/>
            <person name="Ha C.M."/>
            <person name="Edsinger-Gonzales E."/>
            <person name="Grimwood J."/>
            <person name="Schmutz J."/>
            <person name="Rabbi I.Y."/>
            <person name="Egesi C."/>
            <person name="Nauluvula P."/>
            <person name="Lebot V."/>
            <person name="Ndunguru J."/>
            <person name="Mkamilo G."/>
            <person name="Bart R.S."/>
            <person name="Setter T.L."/>
            <person name="Gleadow R.M."/>
            <person name="Kulakow P."/>
            <person name="Ferguson M.E."/>
            <person name="Rounsley S."/>
            <person name="Rokhsar D.S."/>
        </authorList>
    </citation>
    <scope>NUCLEOTIDE SEQUENCE [LARGE SCALE GENOMIC DNA]</scope>
    <source>
        <strain evidence="2">cv. AM560-2</strain>
    </source>
</reference>
<protein>
    <submittedName>
        <fullName evidence="1">Uncharacterized protein</fullName>
    </submittedName>
</protein>
<comment type="caution">
    <text evidence="1">The sequence shown here is derived from an EMBL/GenBank/DDBJ whole genome shotgun (WGS) entry which is preliminary data.</text>
</comment>
<gene>
    <name evidence="1" type="ORF">MANES_01G015600v8</name>
</gene>
<sequence length="90" mass="10818">MISSSAFCINIERYRRRKRYQRLKHKKTCRRWKIKVKLRVQPKVSSAMKLLKGCRDSYVRMMLCFAGHLAQFNTGNVFLFKRIPKPSFSF</sequence>
<evidence type="ECO:0000313" key="1">
    <source>
        <dbReference type="EMBL" id="OAY59234.1"/>
    </source>
</evidence>
<keyword evidence="2" id="KW-1185">Reference proteome</keyword>
<name>A0A2C9WH89_MANES</name>
<evidence type="ECO:0000313" key="2">
    <source>
        <dbReference type="Proteomes" id="UP000091857"/>
    </source>
</evidence>
<organism evidence="1 2">
    <name type="scientific">Manihot esculenta</name>
    <name type="common">Cassava</name>
    <name type="synonym">Jatropha manihot</name>
    <dbReference type="NCBI Taxonomy" id="3983"/>
    <lineage>
        <taxon>Eukaryota</taxon>
        <taxon>Viridiplantae</taxon>
        <taxon>Streptophyta</taxon>
        <taxon>Embryophyta</taxon>
        <taxon>Tracheophyta</taxon>
        <taxon>Spermatophyta</taxon>
        <taxon>Magnoliopsida</taxon>
        <taxon>eudicotyledons</taxon>
        <taxon>Gunneridae</taxon>
        <taxon>Pentapetalae</taxon>
        <taxon>rosids</taxon>
        <taxon>fabids</taxon>
        <taxon>Malpighiales</taxon>
        <taxon>Euphorbiaceae</taxon>
        <taxon>Crotonoideae</taxon>
        <taxon>Manihoteae</taxon>
        <taxon>Manihot</taxon>
    </lineage>
</organism>
<dbReference type="Gramene" id="Manes.01G015600.1.v8.1">
    <property type="protein sequence ID" value="Manes.01G015600.1.v8.1.CDS.1"/>
    <property type="gene ID" value="Manes.01G015600.v8.1"/>
</dbReference>
<proteinExistence type="predicted"/>
<dbReference type="Proteomes" id="UP000091857">
    <property type="component" value="Chromosome 1"/>
</dbReference>